<dbReference type="AlphaFoldDB" id="A0A939FMI2"/>
<feature type="signal peptide" evidence="1">
    <location>
        <begin position="1"/>
        <end position="32"/>
    </location>
</feature>
<accession>A0A939FMI2</accession>
<dbReference type="PROSITE" id="PS51318">
    <property type="entry name" value="TAT"/>
    <property type="match status" value="1"/>
</dbReference>
<name>A0A939FMI2_9ACTN</name>
<feature type="chain" id="PRO_5037551386" description="Secreted protein" evidence="1">
    <location>
        <begin position="33"/>
        <end position="92"/>
    </location>
</feature>
<keyword evidence="3" id="KW-1185">Reference proteome</keyword>
<comment type="caution">
    <text evidence="2">The sequence shown here is derived from an EMBL/GenBank/DDBJ whole genome shotgun (WGS) entry which is preliminary data.</text>
</comment>
<evidence type="ECO:0000256" key="1">
    <source>
        <dbReference type="SAM" id="SignalP"/>
    </source>
</evidence>
<dbReference type="RefSeq" id="WP_086569388.1">
    <property type="nucleotide sequence ID" value="NZ_JAFMOF010000002.1"/>
</dbReference>
<reference evidence="2" key="1">
    <citation type="submission" date="2021-03" db="EMBL/GenBank/DDBJ databases">
        <title>Streptomyces strains.</title>
        <authorList>
            <person name="Lund M.B."/>
            <person name="Toerring T."/>
        </authorList>
    </citation>
    <scope>NUCLEOTIDE SEQUENCE</scope>
    <source>
        <strain evidence="2">JCM 4242</strain>
    </source>
</reference>
<evidence type="ECO:0008006" key="4">
    <source>
        <dbReference type="Google" id="ProtNLM"/>
    </source>
</evidence>
<proteinExistence type="predicted"/>
<protein>
    <recommendedName>
        <fullName evidence="4">Secreted protein</fullName>
    </recommendedName>
</protein>
<dbReference type="InterPro" id="IPR006311">
    <property type="entry name" value="TAT_signal"/>
</dbReference>
<organism evidence="2 3">
    <name type="scientific">Streptomyces triculaminicus</name>
    <dbReference type="NCBI Taxonomy" id="2816232"/>
    <lineage>
        <taxon>Bacteria</taxon>
        <taxon>Bacillati</taxon>
        <taxon>Actinomycetota</taxon>
        <taxon>Actinomycetes</taxon>
        <taxon>Kitasatosporales</taxon>
        <taxon>Streptomycetaceae</taxon>
        <taxon>Streptomyces</taxon>
    </lineage>
</organism>
<keyword evidence="1" id="KW-0732">Signal</keyword>
<evidence type="ECO:0000313" key="3">
    <source>
        <dbReference type="Proteomes" id="UP000664781"/>
    </source>
</evidence>
<dbReference type="EMBL" id="JAFMOF010000002">
    <property type="protein sequence ID" value="MBO0653972.1"/>
    <property type="molecule type" value="Genomic_DNA"/>
</dbReference>
<gene>
    <name evidence="2" type="ORF">J1792_14655</name>
</gene>
<sequence length="92" mass="9697">MNLTRPHKTRRAALAAALTLAALAPVAPTARANDHEGRHDEGAVLLECAGTVAASYSPGLTLAPRPVSERELLRVGHCDVVPPRSARSLTRV</sequence>
<evidence type="ECO:0000313" key="2">
    <source>
        <dbReference type="EMBL" id="MBO0653972.1"/>
    </source>
</evidence>
<dbReference type="Proteomes" id="UP000664781">
    <property type="component" value="Unassembled WGS sequence"/>
</dbReference>